<gene>
    <name evidence="4" type="ORF">V5E97_23670</name>
</gene>
<dbReference type="InterPro" id="IPR011008">
    <property type="entry name" value="Dimeric_a/b-barrel"/>
</dbReference>
<feature type="domain" description="Stress-response A/B barrel" evidence="3">
    <location>
        <begin position="33"/>
        <end position="129"/>
    </location>
</feature>
<name>A0AAU7C860_9BACT</name>
<evidence type="ECO:0000256" key="2">
    <source>
        <dbReference type="SAM" id="SignalP"/>
    </source>
</evidence>
<feature type="chain" id="PRO_5043963793" evidence="2">
    <location>
        <begin position="26"/>
        <end position="134"/>
    </location>
</feature>
<dbReference type="PANTHER" id="PTHR33178:SF10">
    <property type="entry name" value="STRESS-RESPONSE A_B BARREL DOMAIN-CONTAINING PROTEIN"/>
    <property type="match status" value="1"/>
</dbReference>
<dbReference type="InterPro" id="IPR044662">
    <property type="entry name" value="HS1/DABB1-like"/>
</dbReference>
<dbReference type="Gene3D" id="3.30.70.100">
    <property type="match status" value="1"/>
</dbReference>
<dbReference type="RefSeq" id="WP_406694045.1">
    <property type="nucleotide sequence ID" value="NZ_CP155447.1"/>
</dbReference>
<dbReference type="InterPro" id="IPR013097">
    <property type="entry name" value="Dabb"/>
</dbReference>
<accession>A0AAU7C860</accession>
<dbReference type="EMBL" id="CP155447">
    <property type="protein sequence ID" value="XBH01346.1"/>
    <property type="molecule type" value="Genomic_DNA"/>
</dbReference>
<sequence>MNRFFAQLVISSVAASLLAGGLAQAADKKEEPLAHVVFFTLKDHSKESRMKMVDACKTYLTGHAGTISFSVGTIAEDVKESVSDRDFDVAIHLVFRDKAANEAYQAHPRHKKFVEENKATWAKVRVFDSYLAAP</sequence>
<dbReference type="SMART" id="SM00886">
    <property type="entry name" value="Dabb"/>
    <property type="match status" value="1"/>
</dbReference>
<evidence type="ECO:0000313" key="4">
    <source>
        <dbReference type="EMBL" id="XBH01346.1"/>
    </source>
</evidence>
<proteinExistence type="predicted"/>
<dbReference type="SUPFAM" id="SSF54909">
    <property type="entry name" value="Dimeric alpha+beta barrel"/>
    <property type="match status" value="1"/>
</dbReference>
<dbReference type="PANTHER" id="PTHR33178">
    <property type="match status" value="1"/>
</dbReference>
<reference evidence="4" key="1">
    <citation type="submission" date="2024-05" db="EMBL/GenBank/DDBJ databases">
        <title>Planctomycetes of the genus Singulisphaera possess chitinolytic capabilities.</title>
        <authorList>
            <person name="Ivanova A."/>
        </authorList>
    </citation>
    <scope>NUCLEOTIDE SEQUENCE</scope>
    <source>
        <strain evidence="4">Ch08T</strain>
    </source>
</reference>
<organism evidence="4">
    <name type="scientific">Singulisphaera sp. Ch08</name>
    <dbReference type="NCBI Taxonomy" id="3120278"/>
    <lineage>
        <taxon>Bacteria</taxon>
        <taxon>Pseudomonadati</taxon>
        <taxon>Planctomycetota</taxon>
        <taxon>Planctomycetia</taxon>
        <taxon>Isosphaerales</taxon>
        <taxon>Isosphaeraceae</taxon>
        <taxon>Singulisphaera</taxon>
    </lineage>
</organism>
<evidence type="ECO:0000259" key="3">
    <source>
        <dbReference type="PROSITE" id="PS51502"/>
    </source>
</evidence>
<evidence type="ECO:0000256" key="1">
    <source>
        <dbReference type="ARBA" id="ARBA00011738"/>
    </source>
</evidence>
<protein>
    <submittedName>
        <fullName evidence="4">Dabb family protein</fullName>
    </submittedName>
</protein>
<dbReference type="PROSITE" id="PS51502">
    <property type="entry name" value="S_R_A_B_BARREL"/>
    <property type="match status" value="1"/>
</dbReference>
<dbReference type="AlphaFoldDB" id="A0AAU7C860"/>
<feature type="signal peptide" evidence="2">
    <location>
        <begin position="1"/>
        <end position="25"/>
    </location>
</feature>
<dbReference type="Pfam" id="PF07876">
    <property type="entry name" value="Dabb"/>
    <property type="match status" value="1"/>
</dbReference>
<comment type="subunit">
    <text evidence="1">Homodimer.</text>
</comment>
<keyword evidence="2" id="KW-0732">Signal</keyword>